<evidence type="ECO:0000313" key="3">
    <source>
        <dbReference type="EMBL" id="GAA2204036.1"/>
    </source>
</evidence>
<name>A0ABP5NZD1_9ACTN</name>
<dbReference type="SUPFAM" id="SSF52540">
    <property type="entry name" value="P-loop containing nucleoside triphosphate hydrolases"/>
    <property type="match status" value="1"/>
</dbReference>
<keyword evidence="4" id="KW-1185">Reference proteome</keyword>
<dbReference type="Gene3D" id="3.40.50.300">
    <property type="entry name" value="P-loop containing nucleotide triphosphate hydrolases"/>
    <property type="match status" value="1"/>
</dbReference>
<feature type="region of interest" description="Disordered" evidence="1">
    <location>
        <begin position="174"/>
        <end position="195"/>
    </location>
</feature>
<reference evidence="4" key="1">
    <citation type="journal article" date="2019" name="Int. J. Syst. Evol. Microbiol.">
        <title>The Global Catalogue of Microorganisms (GCM) 10K type strain sequencing project: providing services to taxonomists for standard genome sequencing and annotation.</title>
        <authorList>
            <consortium name="The Broad Institute Genomics Platform"/>
            <consortium name="The Broad Institute Genome Sequencing Center for Infectious Disease"/>
            <person name="Wu L."/>
            <person name="Ma J."/>
        </authorList>
    </citation>
    <scope>NUCLEOTIDE SEQUENCE [LARGE SCALE GENOMIC DNA]</scope>
    <source>
        <strain evidence="4">JCM 16114</strain>
    </source>
</reference>
<organism evidence="3 4">
    <name type="scientific">Nonomuraea monospora</name>
    <dbReference type="NCBI Taxonomy" id="568818"/>
    <lineage>
        <taxon>Bacteria</taxon>
        <taxon>Bacillati</taxon>
        <taxon>Actinomycetota</taxon>
        <taxon>Actinomycetes</taxon>
        <taxon>Streptosporangiales</taxon>
        <taxon>Streptosporangiaceae</taxon>
        <taxon>Nonomuraea</taxon>
    </lineage>
</organism>
<evidence type="ECO:0000256" key="1">
    <source>
        <dbReference type="SAM" id="MobiDB-lite"/>
    </source>
</evidence>
<comment type="caution">
    <text evidence="3">The sequence shown here is derived from an EMBL/GenBank/DDBJ whole genome shotgun (WGS) entry which is preliminary data.</text>
</comment>
<dbReference type="RefSeq" id="WP_344470150.1">
    <property type="nucleotide sequence ID" value="NZ_BAAAQX010000001.1"/>
</dbReference>
<proteinExistence type="predicted"/>
<dbReference type="Pfam" id="PF13521">
    <property type="entry name" value="AAA_28"/>
    <property type="match status" value="1"/>
</dbReference>
<dbReference type="InterPro" id="IPR038727">
    <property type="entry name" value="NadR/Ttd14_AAA_dom"/>
</dbReference>
<evidence type="ECO:0000313" key="4">
    <source>
        <dbReference type="Proteomes" id="UP001499843"/>
    </source>
</evidence>
<dbReference type="Proteomes" id="UP001499843">
    <property type="component" value="Unassembled WGS sequence"/>
</dbReference>
<feature type="domain" description="NadR/Ttd14 AAA" evidence="2">
    <location>
        <begin position="3"/>
        <end position="169"/>
    </location>
</feature>
<evidence type="ECO:0000259" key="2">
    <source>
        <dbReference type="Pfam" id="PF13521"/>
    </source>
</evidence>
<accession>A0ABP5NZD1</accession>
<sequence length="195" mass="21745">MQRYILTGTPGAGKTAILRRLELDGHTVVEEAATDVIALCQAEGDDEPWTRPSFLADVVTLQRHRQERADGLPGDVHFYDRSPICTYALAVYLGHPVAPELERELERLNGLQIYEKTVLFVCSPGFVTPTAARRISSEEALRFERIHRDVYASLGYECVPIPWGPLKDRVSAVSSYGVGEPRERDRPDPTPGSQL</sequence>
<dbReference type="InterPro" id="IPR027417">
    <property type="entry name" value="P-loop_NTPase"/>
</dbReference>
<protein>
    <submittedName>
        <fullName evidence="3">AAA family ATPase</fullName>
    </submittedName>
</protein>
<dbReference type="EMBL" id="BAAAQX010000001">
    <property type="protein sequence ID" value="GAA2204036.1"/>
    <property type="molecule type" value="Genomic_DNA"/>
</dbReference>
<gene>
    <name evidence="3" type="ORF">GCM10009850_001450</name>
</gene>